<dbReference type="InterPro" id="IPR039374">
    <property type="entry name" value="SIP_fam"/>
</dbReference>
<comment type="similarity">
    <text evidence="1">Belongs to the SIP oxidoreductase family.</text>
</comment>
<dbReference type="AlphaFoldDB" id="H5UXL4"/>
<keyword evidence="4" id="KW-1185">Reference proteome</keyword>
<evidence type="ECO:0000256" key="1">
    <source>
        <dbReference type="ARBA" id="ARBA00035644"/>
    </source>
</evidence>
<dbReference type="Gene3D" id="2.40.30.10">
    <property type="entry name" value="Translation factors"/>
    <property type="match status" value="1"/>
</dbReference>
<protein>
    <recommendedName>
        <fullName evidence="2">FAD-binding FR-type domain-containing protein</fullName>
    </recommendedName>
</protein>
<dbReference type="SUPFAM" id="SSF63380">
    <property type="entry name" value="Riboflavin synthase domain-like"/>
    <property type="match status" value="1"/>
</dbReference>
<dbReference type="EMBL" id="BAFF01000001">
    <property type="protein sequence ID" value="GAB50645.1"/>
    <property type="molecule type" value="Genomic_DNA"/>
</dbReference>
<reference evidence="3 4" key="1">
    <citation type="submission" date="2012-02" db="EMBL/GenBank/DDBJ databases">
        <title>Whole genome shotgun sequence of Escherichia hermannii NBRC 105704.</title>
        <authorList>
            <person name="Yoshida I."/>
            <person name="Hosoyama A."/>
            <person name="Tsuchikane K."/>
            <person name="Katsumata H."/>
            <person name="Yamazaki S."/>
            <person name="Fujita N."/>
        </authorList>
    </citation>
    <scope>NUCLEOTIDE SEQUENCE [LARGE SCALE GENOMIC DNA]</scope>
    <source>
        <strain evidence="3 4">NBRC 105704</strain>
    </source>
</reference>
<evidence type="ECO:0000259" key="2">
    <source>
        <dbReference type="PROSITE" id="PS51384"/>
    </source>
</evidence>
<dbReference type="InterPro" id="IPR017938">
    <property type="entry name" value="Riboflavin_synthase-like_b-brl"/>
</dbReference>
<dbReference type="PANTHER" id="PTHR30157:SF0">
    <property type="entry name" value="NADPH-DEPENDENT FERRIC-CHELATE REDUCTASE"/>
    <property type="match status" value="1"/>
</dbReference>
<evidence type="ECO:0000313" key="4">
    <source>
        <dbReference type="Proteomes" id="UP000010297"/>
    </source>
</evidence>
<dbReference type="CDD" id="cd06193">
    <property type="entry name" value="siderophore_interacting"/>
    <property type="match status" value="1"/>
</dbReference>
<proteinExistence type="inferred from homology"/>
<dbReference type="InterPro" id="IPR007037">
    <property type="entry name" value="SIP_rossman_dom"/>
</dbReference>
<dbReference type="GeneID" id="92829287"/>
<sequence length="294" mass="33122">MSASYRLFELSLKSRHQITPSLLRCVFTGDDVAQMKHEAPDQRIKLLFSENGAFPEGLGQGDNWYQDYLALPKANRPAMRTYTLRALRLDEREMDVEFVLHGENGPASRWATHAKPGDRLLAVAPDAAFDGDSGGYEWNPPENIRQALLIADETALPAATGILEQLANAQNPPQVQAFFEVPLTEDILDMSAYGFATIHWIARERAGVKRHGETLLEEVKNSVDIPDWAQRQAQSLASSSLLEDEIWERADGENPFYAWVAGESTTVKNLRRYLTGERDLDRACVNFMAYWSHK</sequence>
<accession>H5UXL4</accession>
<dbReference type="Gene3D" id="3.40.50.80">
    <property type="entry name" value="Nucleotide-binding domain of ferredoxin-NADP reductase (FNR) module"/>
    <property type="match status" value="1"/>
</dbReference>
<dbReference type="GO" id="GO:0016491">
    <property type="term" value="F:oxidoreductase activity"/>
    <property type="evidence" value="ECO:0007669"/>
    <property type="project" value="InterPro"/>
</dbReference>
<dbReference type="PANTHER" id="PTHR30157">
    <property type="entry name" value="FERRIC REDUCTASE, NADPH-DEPENDENT"/>
    <property type="match status" value="1"/>
</dbReference>
<comment type="caution">
    <text evidence="3">The sequence shown here is derived from an EMBL/GenBank/DDBJ whole genome shotgun (WGS) entry which is preliminary data.</text>
</comment>
<dbReference type="PROSITE" id="PS51384">
    <property type="entry name" value="FAD_FR"/>
    <property type="match status" value="1"/>
</dbReference>
<evidence type="ECO:0000313" key="3">
    <source>
        <dbReference type="EMBL" id="GAB50645.1"/>
    </source>
</evidence>
<feature type="domain" description="FAD-binding FR-type" evidence="2">
    <location>
        <begin position="5"/>
        <end position="132"/>
    </location>
</feature>
<dbReference type="InterPro" id="IPR013113">
    <property type="entry name" value="SIP_FAD-bd"/>
</dbReference>
<dbReference type="RefSeq" id="WP_002463341.1">
    <property type="nucleotide sequence ID" value="NZ_BAFF01000001.1"/>
</dbReference>
<dbReference type="Proteomes" id="UP000010297">
    <property type="component" value="Unassembled WGS sequence"/>
</dbReference>
<dbReference type="Pfam" id="PF04954">
    <property type="entry name" value="SIP"/>
    <property type="match status" value="1"/>
</dbReference>
<dbReference type="eggNOG" id="COG2375">
    <property type="taxonomic scope" value="Bacteria"/>
</dbReference>
<dbReference type="Pfam" id="PF08021">
    <property type="entry name" value="FAD_binding_9"/>
    <property type="match status" value="1"/>
</dbReference>
<dbReference type="InterPro" id="IPR039261">
    <property type="entry name" value="FNR_nucleotide-bd"/>
</dbReference>
<name>H5UXL4_ATLHE</name>
<gene>
    <name evidence="3" type="primary">yqjH</name>
    <name evidence="3" type="ORF">EH105704_01_06560</name>
</gene>
<dbReference type="InterPro" id="IPR017927">
    <property type="entry name" value="FAD-bd_FR_type"/>
</dbReference>
<organism evidence="3 4">
    <name type="scientific">Atlantibacter hermannii NBRC 105704</name>
    <dbReference type="NCBI Taxonomy" id="1115512"/>
    <lineage>
        <taxon>Bacteria</taxon>
        <taxon>Pseudomonadati</taxon>
        <taxon>Pseudomonadota</taxon>
        <taxon>Gammaproteobacteria</taxon>
        <taxon>Enterobacterales</taxon>
        <taxon>Enterobacteriaceae</taxon>
        <taxon>Atlantibacter</taxon>
    </lineage>
</organism>